<keyword evidence="4 7" id="KW-1133">Transmembrane helix</keyword>
<evidence type="ECO:0000256" key="5">
    <source>
        <dbReference type="ARBA" id="ARBA00023136"/>
    </source>
</evidence>
<dbReference type="InParanoid" id="H0X219"/>
<dbReference type="GeneTree" id="ENSGT00940000162383"/>
<dbReference type="InterPro" id="IPR030417">
    <property type="entry name" value="MS4A"/>
</dbReference>
<keyword evidence="9" id="KW-1185">Reference proteome</keyword>
<evidence type="ECO:0000256" key="4">
    <source>
        <dbReference type="ARBA" id="ARBA00022989"/>
    </source>
</evidence>
<comment type="similarity">
    <text evidence="2">Belongs to the MS4A family.</text>
</comment>
<dbReference type="AlphaFoldDB" id="H0X219"/>
<reference evidence="8" key="3">
    <citation type="submission" date="2025-09" db="UniProtKB">
        <authorList>
            <consortium name="Ensembl"/>
        </authorList>
    </citation>
    <scope>IDENTIFICATION</scope>
</reference>
<feature type="compositionally biased region" description="Polar residues" evidence="6">
    <location>
        <begin position="29"/>
        <end position="39"/>
    </location>
</feature>
<organism evidence="8 9">
    <name type="scientific">Otolemur garnettii</name>
    <name type="common">Small-eared galago</name>
    <name type="synonym">Garnett's greater bushbaby</name>
    <dbReference type="NCBI Taxonomy" id="30611"/>
    <lineage>
        <taxon>Eukaryota</taxon>
        <taxon>Metazoa</taxon>
        <taxon>Chordata</taxon>
        <taxon>Craniata</taxon>
        <taxon>Vertebrata</taxon>
        <taxon>Euteleostomi</taxon>
        <taxon>Mammalia</taxon>
        <taxon>Eutheria</taxon>
        <taxon>Euarchontoglires</taxon>
        <taxon>Primates</taxon>
        <taxon>Strepsirrhini</taxon>
        <taxon>Lorisiformes</taxon>
        <taxon>Galagidae</taxon>
        <taxon>Otolemur</taxon>
    </lineage>
</organism>
<dbReference type="InterPro" id="IPR007237">
    <property type="entry name" value="CD20-like"/>
</dbReference>
<evidence type="ECO:0000256" key="6">
    <source>
        <dbReference type="SAM" id="MobiDB-lite"/>
    </source>
</evidence>
<feature type="transmembrane region" description="Helical" evidence="7">
    <location>
        <begin position="172"/>
        <end position="194"/>
    </location>
</feature>
<dbReference type="HOGENOM" id="CLU_091032_6_0_1"/>
<evidence type="ECO:0000256" key="1">
    <source>
        <dbReference type="ARBA" id="ARBA00004141"/>
    </source>
</evidence>
<feature type="region of interest" description="Disordered" evidence="6">
    <location>
        <begin position="1"/>
        <end position="39"/>
    </location>
</feature>
<keyword evidence="5 7" id="KW-0472">Membrane</keyword>
<protein>
    <submittedName>
        <fullName evidence="8">Membrane spanning 4-domains A3</fullName>
    </submittedName>
</protein>
<dbReference type="OMA" id="TFHTGYP"/>
<evidence type="ECO:0000313" key="8">
    <source>
        <dbReference type="Ensembl" id="ENSOGAP00000009072.2"/>
    </source>
</evidence>
<evidence type="ECO:0000256" key="3">
    <source>
        <dbReference type="ARBA" id="ARBA00022692"/>
    </source>
</evidence>
<dbReference type="PANTHER" id="PTHR23320:SF74">
    <property type="entry name" value="MEMBRANE-SPANNING 4-DOMAINS SUBFAMILY A MEMBER 3"/>
    <property type="match status" value="1"/>
</dbReference>
<name>H0X219_OTOGA</name>
<dbReference type="EMBL" id="AAQR03180394">
    <property type="status" value="NOT_ANNOTATED_CDS"/>
    <property type="molecule type" value="Genomic_DNA"/>
</dbReference>
<dbReference type="Pfam" id="PF04103">
    <property type="entry name" value="CD20"/>
    <property type="match status" value="1"/>
</dbReference>
<dbReference type="Proteomes" id="UP000005225">
    <property type="component" value="Unassembled WGS sequence"/>
</dbReference>
<dbReference type="Ensembl" id="ENSOGAT00000010153.2">
    <property type="protein sequence ID" value="ENSOGAP00000009072.2"/>
    <property type="gene ID" value="ENSOGAG00000010150.2"/>
</dbReference>
<reference evidence="9" key="1">
    <citation type="submission" date="2011-03" db="EMBL/GenBank/DDBJ databases">
        <title>Version 3 of the genome sequence of Otolemur garnettii (Bushbaby).</title>
        <authorList>
            <consortium name="The Broad Institute Genome Sequencing Platform"/>
            <person name="Di Palma F."/>
            <person name="Johnson J."/>
            <person name="Lander E.S."/>
            <person name="Lindblad-Toh K."/>
            <person name="Jaffe D.B."/>
            <person name="Gnerre S."/>
            <person name="MacCallum I."/>
            <person name="Przybylski D."/>
            <person name="Ribeiro F.J."/>
            <person name="Burton J.N."/>
            <person name="Walker B.J."/>
            <person name="Sharpe T."/>
            <person name="Hall G."/>
        </authorList>
    </citation>
    <scope>NUCLEOTIDE SEQUENCE [LARGE SCALE GENOMIC DNA]</scope>
</reference>
<comment type="subcellular location">
    <subcellularLocation>
        <location evidence="1">Membrane</location>
        <topology evidence="1">Multi-pass membrane protein</topology>
    </subcellularLocation>
</comment>
<feature type="transmembrane region" description="Helical" evidence="7">
    <location>
        <begin position="121"/>
        <end position="144"/>
    </location>
</feature>
<reference evidence="8" key="2">
    <citation type="submission" date="2025-08" db="UniProtKB">
        <authorList>
            <consortium name="Ensembl"/>
        </authorList>
    </citation>
    <scope>IDENTIFICATION</scope>
</reference>
<dbReference type="eggNOG" id="ENOG502T41X">
    <property type="taxonomic scope" value="Eukaryota"/>
</dbReference>
<proteinExistence type="inferred from homology"/>
<evidence type="ECO:0000256" key="7">
    <source>
        <dbReference type="SAM" id="Phobius"/>
    </source>
</evidence>
<evidence type="ECO:0000256" key="2">
    <source>
        <dbReference type="ARBA" id="ARBA00009565"/>
    </source>
</evidence>
<feature type="transmembrane region" description="Helical" evidence="7">
    <location>
        <begin position="90"/>
        <end position="109"/>
    </location>
</feature>
<feature type="transmembrane region" description="Helical" evidence="7">
    <location>
        <begin position="48"/>
        <end position="70"/>
    </location>
</feature>
<evidence type="ECO:0000313" key="9">
    <source>
        <dbReference type="Proteomes" id="UP000005225"/>
    </source>
</evidence>
<dbReference type="STRING" id="30611.ENSOGAP00000009072"/>
<sequence length="212" mass="22366">MASQDADDAERGTASSSGAPGGWAESEGRNNSVYQPTDGSQDCQKGELLALGAIQILNRALILALGVSLGSLQYVAQLQHFFFFTFYTGYPVWGAVFFISSGTLSVAAGRKPTRILMQNSFGMNIASAIIALVGIVLLSINLAVNSQAIKSCYSSNSPDLCLYTGSSSNGLVSLMLILTLLELCITITLSAMWCKANCCDLREATSSPPNSV</sequence>
<dbReference type="FunCoup" id="H0X219">
    <property type="interactions" value="49"/>
</dbReference>
<dbReference type="PANTHER" id="PTHR23320">
    <property type="entry name" value="MEMBRANE-SPANNING 4-DOMAINS SUBFAMILY A MS4A -RELATED"/>
    <property type="match status" value="1"/>
</dbReference>
<dbReference type="GO" id="GO:0005886">
    <property type="term" value="C:plasma membrane"/>
    <property type="evidence" value="ECO:0007669"/>
    <property type="project" value="TreeGrafter"/>
</dbReference>
<accession>H0X219</accession>
<keyword evidence="3 7" id="KW-0812">Transmembrane</keyword>